<keyword evidence="1" id="KW-1133">Transmembrane helix</keyword>
<dbReference type="AlphaFoldDB" id="A0A6A4WS65"/>
<dbReference type="GO" id="GO:0032979">
    <property type="term" value="P:protein insertion into mitochondrial inner membrane from matrix"/>
    <property type="evidence" value="ECO:0007669"/>
    <property type="project" value="TreeGrafter"/>
</dbReference>
<evidence type="ECO:0000313" key="3">
    <source>
        <dbReference type="Proteomes" id="UP000440578"/>
    </source>
</evidence>
<dbReference type="PANTHER" id="PTHR13333:SF5">
    <property type="entry name" value="M-AAA PROTEASE-INTERACTING PROTEIN 1, MITOCHONDRIAL"/>
    <property type="match status" value="1"/>
</dbReference>
<dbReference type="Proteomes" id="UP000440578">
    <property type="component" value="Unassembled WGS sequence"/>
</dbReference>
<name>A0A6A4WS65_AMPAM</name>
<dbReference type="InterPro" id="IPR012575">
    <property type="entry name" value="NDUB1"/>
</dbReference>
<dbReference type="OrthoDB" id="7249367at2759"/>
<keyword evidence="1" id="KW-0812">Transmembrane</keyword>
<dbReference type="GO" id="GO:0043022">
    <property type="term" value="F:ribosome binding"/>
    <property type="evidence" value="ECO:0007669"/>
    <property type="project" value="TreeGrafter"/>
</dbReference>
<dbReference type="SUPFAM" id="SSF54427">
    <property type="entry name" value="NTF2-like"/>
    <property type="match status" value="1"/>
</dbReference>
<dbReference type="PANTHER" id="PTHR13333">
    <property type="entry name" value="M-AAA PROTEASE-INTERACTING PROTEIN 1, MITOCHONDRIAL"/>
    <property type="match status" value="1"/>
</dbReference>
<proteinExistence type="predicted"/>
<keyword evidence="1" id="KW-0472">Membrane</keyword>
<dbReference type="EMBL" id="VIIS01000647">
    <property type="protein sequence ID" value="KAF0306624.1"/>
    <property type="molecule type" value="Genomic_DNA"/>
</dbReference>
<comment type="caution">
    <text evidence="2">The sequence shown here is derived from an EMBL/GenBank/DDBJ whole genome shotgun (WGS) entry which is preliminary data.</text>
</comment>
<feature type="transmembrane region" description="Helical" evidence="1">
    <location>
        <begin position="212"/>
        <end position="232"/>
    </location>
</feature>
<accession>A0A6A4WS65</accession>
<evidence type="ECO:0000313" key="2">
    <source>
        <dbReference type="EMBL" id="KAF0306624.1"/>
    </source>
</evidence>
<dbReference type="InterPro" id="IPR032710">
    <property type="entry name" value="NTF2-like_dom_sf"/>
</dbReference>
<protein>
    <submittedName>
        <fullName evidence="2">NADH dehydrogenase [ubiquinone] 1 beta subcomplex subunit 1</fullName>
    </submittedName>
</protein>
<sequence length="263" mass="29941">MMCRSVMTHRVTYQALRAIKNNGMWMQPALSASPLPHHMSQTTVGTPGHTLSSFAQKSLFCCQMTPLSSIMLEQRKMMSTDAARSGNLMDFPHILFPSFMKMAKNVFFTWFIIRPYLDPNFSFKSFMDGAKQAMLVVSDRVSRGDFAGLRGLVTPEALAEIERNYSRLSVKERCDLRLQSEHIGPIFPYEIGMIIEEEEAGQLATRKMPIPIVNNPLAALLPLAMFFGGWYLDKLEDQRMTMFRNKSALYGRTLKPGEKEPWP</sequence>
<keyword evidence="2" id="KW-0830">Ubiquinone</keyword>
<gene>
    <name evidence="2" type="primary">NDUFB1</name>
    <name evidence="2" type="ORF">FJT64_002376</name>
</gene>
<organism evidence="2 3">
    <name type="scientific">Amphibalanus amphitrite</name>
    <name type="common">Striped barnacle</name>
    <name type="synonym">Balanus amphitrite</name>
    <dbReference type="NCBI Taxonomy" id="1232801"/>
    <lineage>
        <taxon>Eukaryota</taxon>
        <taxon>Metazoa</taxon>
        <taxon>Ecdysozoa</taxon>
        <taxon>Arthropoda</taxon>
        <taxon>Crustacea</taxon>
        <taxon>Multicrustacea</taxon>
        <taxon>Cirripedia</taxon>
        <taxon>Thoracica</taxon>
        <taxon>Thoracicalcarea</taxon>
        <taxon>Balanomorpha</taxon>
        <taxon>Balanoidea</taxon>
        <taxon>Balanidae</taxon>
        <taxon>Amphibalaninae</taxon>
        <taxon>Amphibalanus</taxon>
    </lineage>
</organism>
<keyword evidence="3" id="KW-1185">Reference proteome</keyword>
<dbReference type="Pfam" id="PF08040">
    <property type="entry name" value="NADH_oxidored"/>
    <property type="match status" value="1"/>
</dbReference>
<evidence type="ECO:0000256" key="1">
    <source>
        <dbReference type="SAM" id="Phobius"/>
    </source>
</evidence>
<reference evidence="2 3" key="1">
    <citation type="submission" date="2019-07" db="EMBL/GenBank/DDBJ databases">
        <title>Draft genome assembly of a fouling barnacle, Amphibalanus amphitrite (Darwin, 1854): The first reference genome for Thecostraca.</title>
        <authorList>
            <person name="Kim W."/>
        </authorList>
    </citation>
    <scope>NUCLEOTIDE SEQUENCE [LARGE SCALE GENOMIC DNA]</scope>
    <source>
        <strain evidence="2">SNU_AA5</strain>
        <tissue evidence="2">Soma without cirri and trophi</tissue>
    </source>
</reference>
<dbReference type="GO" id="GO:0005743">
    <property type="term" value="C:mitochondrial inner membrane"/>
    <property type="evidence" value="ECO:0007669"/>
    <property type="project" value="TreeGrafter"/>
</dbReference>